<evidence type="ECO:0000313" key="2">
    <source>
        <dbReference type="EMBL" id="BCU71403.1"/>
    </source>
</evidence>
<dbReference type="InterPro" id="IPR002145">
    <property type="entry name" value="CopG"/>
</dbReference>
<name>A0A8D5U8N8_9CREN</name>
<keyword evidence="3" id="KW-1185">Reference proteome</keyword>
<dbReference type="SUPFAM" id="SSF47598">
    <property type="entry name" value="Ribbon-helix-helix"/>
    <property type="match status" value="1"/>
</dbReference>
<dbReference type="CDD" id="cd22231">
    <property type="entry name" value="RHH_NikR_HicB-like"/>
    <property type="match status" value="1"/>
</dbReference>
<evidence type="ECO:0000259" key="1">
    <source>
        <dbReference type="Pfam" id="PF01402"/>
    </source>
</evidence>
<protein>
    <recommendedName>
        <fullName evidence="1">Ribbon-helix-helix protein CopG domain-containing protein</fullName>
    </recommendedName>
</protein>
<feature type="domain" description="Ribbon-helix-helix protein CopG" evidence="1">
    <location>
        <begin position="21"/>
        <end position="61"/>
    </location>
</feature>
<dbReference type="GO" id="GO:0006355">
    <property type="term" value="P:regulation of DNA-templated transcription"/>
    <property type="evidence" value="ECO:0007669"/>
    <property type="project" value="InterPro"/>
</dbReference>
<dbReference type="AlphaFoldDB" id="A0A8D5U8N8"/>
<gene>
    <name evidence="2" type="ORF">KN1_27000</name>
</gene>
<dbReference type="KEGG" id="csty:KN1_27000"/>
<sequence length="64" mass="7800">MFFKGYSFKRVRLFFTENMKKVVSVRLREDIVSKIDKYTEELGLDSRTDFLRQALDYYVHRKKG</sequence>
<dbReference type="RefSeq" id="WP_225905708.1">
    <property type="nucleotide sequence ID" value="NZ_AP024597.1"/>
</dbReference>
<organism evidence="2 3">
    <name type="scientific">Stygiolobus caldivivus</name>
    <dbReference type="NCBI Taxonomy" id="2824673"/>
    <lineage>
        <taxon>Archaea</taxon>
        <taxon>Thermoproteota</taxon>
        <taxon>Thermoprotei</taxon>
        <taxon>Sulfolobales</taxon>
        <taxon>Sulfolobaceae</taxon>
        <taxon>Stygiolobus</taxon>
    </lineage>
</organism>
<dbReference type="EMBL" id="AP024597">
    <property type="protein sequence ID" value="BCU71403.1"/>
    <property type="molecule type" value="Genomic_DNA"/>
</dbReference>
<dbReference type="Pfam" id="PF01402">
    <property type="entry name" value="RHH_1"/>
    <property type="match status" value="1"/>
</dbReference>
<accession>A0A8D5U8N8</accession>
<reference evidence="2 3" key="1">
    <citation type="submission" date="2021-04" db="EMBL/GenBank/DDBJ databases">
        <title>Complete genome sequence of Stygiolobus sp. KN-1.</title>
        <authorList>
            <person name="Nakamura K."/>
            <person name="Sakai H."/>
            <person name="Kurosawa N."/>
        </authorList>
    </citation>
    <scope>NUCLEOTIDE SEQUENCE [LARGE SCALE GENOMIC DNA]</scope>
    <source>
        <strain evidence="2 3">KN-1</strain>
    </source>
</reference>
<evidence type="ECO:0000313" key="3">
    <source>
        <dbReference type="Proteomes" id="UP000825123"/>
    </source>
</evidence>
<dbReference type="InterPro" id="IPR010985">
    <property type="entry name" value="Ribbon_hlx_hlx"/>
</dbReference>
<dbReference type="Proteomes" id="UP000825123">
    <property type="component" value="Chromosome"/>
</dbReference>
<dbReference type="GeneID" id="66164424"/>
<proteinExistence type="predicted"/>